<dbReference type="GO" id="GO:0016740">
    <property type="term" value="F:transferase activity"/>
    <property type="evidence" value="ECO:0007669"/>
    <property type="project" value="UniProtKB-KW"/>
</dbReference>
<evidence type="ECO:0000313" key="2">
    <source>
        <dbReference type="Proteomes" id="UP000297643"/>
    </source>
</evidence>
<reference evidence="1 2" key="1">
    <citation type="submission" date="2019-03" db="EMBL/GenBank/DDBJ databases">
        <title>Genomics of glacier-inhabiting Cryobacterium strains.</title>
        <authorList>
            <person name="Liu Q."/>
            <person name="Xin Y.-H."/>
        </authorList>
    </citation>
    <scope>NUCLEOTIDE SEQUENCE [LARGE SCALE GENOMIC DNA]</scope>
    <source>
        <strain evidence="1 2">RHLT2-21</strain>
    </source>
</reference>
<dbReference type="Proteomes" id="UP000297643">
    <property type="component" value="Unassembled WGS sequence"/>
</dbReference>
<dbReference type="PANTHER" id="PTHR12526">
    <property type="entry name" value="GLYCOSYLTRANSFERASE"/>
    <property type="match status" value="1"/>
</dbReference>
<dbReference type="AlphaFoldDB" id="A0A4R8W5K3"/>
<proteinExistence type="predicted"/>
<comment type="caution">
    <text evidence="1">The sequence shown here is derived from an EMBL/GenBank/DDBJ whole genome shotgun (WGS) entry which is preliminary data.</text>
</comment>
<dbReference type="Gene3D" id="3.40.50.2000">
    <property type="entry name" value="Glycogen Phosphorylase B"/>
    <property type="match status" value="2"/>
</dbReference>
<sequence>MSARNRAPQPSDRFGNQAWDGLVVIVAGVSWDDTRLSEKHLAIHLSRLVPVLYVDPAISVLTPLKKPALRSSTSGPRLRMVGANLARLTPLTVPGISRPGLRIIAAWATRRAIARAVRRLGGKVRALVVASLDDVFGSCPGLQVMYGTDDWITGGGLMGLSSTWLRKREAAQLRRADVVVAVSDQLAARWAPEARSVVVIPNGCDTDHFAAVESALPAGEVTLPDPIAGFIGHLSERIDLDALEMIAETGASLLLIGPRQTTFNIEKMEALLAHPNVQWVGPQPFDRLPAFMARIAVGLTPYTDSDFNRGSDPLKTLEYLSAGKPAVVSDLPSVRRIPPDLVHVCSTPEAFAERTLEVLGRPPDPALAQRRRHYAASQNWDARARDFVALFSNGHPVPTDDLSARHSDG</sequence>
<name>A0A4R8W5K3_9MICO</name>
<keyword evidence="1" id="KW-0808">Transferase</keyword>
<dbReference type="Pfam" id="PF13692">
    <property type="entry name" value="Glyco_trans_1_4"/>
    <property type="match status" value="1"/>
</dbReference>
<accession>A0A4R8W5K3</accession>
<gene>
    <name evidence="1" type="ORF">E3O32_10845</name>
</gene>
<dbReference type="EMBL" id="SOFM01000029">
    <property type="protein sequence ID" value="TFC03104.1"/>
    <property type="molecule type" value="Genomic_DNA"/>
</dbReference>
<protein>
    <submittedName>
        <fullName evidence="1">Glycosyltransferase</fullName>
    </submittedName>
</protein>
<dbReference type="SUPFAM" id="SSF53756">
    <property type="entry name" value="UDP-Glycosyltransferase/glycogen phosphorylase"/>
    <property type="match status" value="1"/>
</dbReference>
<organism evidence="1 2">
    <name type="scientific">Cryobacterium mannosilyticum</name>
    <dbReference type="NCBI Taxonomy" id="1259190"/>
    <lineage>
        <taxon>Bacteria</taxon>
        <taxon>Bacillati</taxon>
        <taxon>Actinomycetota</taxon>
        <taxon>Actinomycetes</taxon>
        <taxon>Micrococcales</taxon>
        <taxon>Microbacteriaceae</taxon>
        <taxon>Cryobacterium</taxon>
    </lineage>
</organism>
<evidence type="ECO:0000313" key="1">
    <source>
        <dbReference type="EMBL" id="TFC03104.1"/>
    </source>
</evidence>
<keyword evidence="2" id="KW-1185">Reference proteome</keyword>